<gene>
    <name evidence="11" type="ORF">AMS68_004691</name>
</gene>
<feature type="transmembrane region" description="Helical" evidence="9">
    <location>
        <begin position="499"/>
        <end position="526"/>
    </location>
</feature>
<dbReference type="Proteomes" id="UP000503462">
    <property type="component" value="Chromosome 3"/>
</dbReference>
<dbReference type="PANTHER" id="PTHR31503">
    <property type="entry name" value="VACUOLAR CALCIUM ION TRANSPORTER"/>
    <property type="match status" value="1"/>
</dbReference>
<feature type="domain" description="Sodium/calcium exchanger membrane region" evidence="10">
    <location>
        <begin position="202"/>
        <end position="353"/>
    </location>
</feature>
<comment type="similarity">
    <text evidence="2">Belongs to the Ca(2+):cation antiporter (CaCA) (TC 2.A.19) family.</text>
</comment>
<keyword evidence="6" id="KW-0406">Ion transport</keyword>
<dbReference type="GO" id="GO:0000329">
    <property type="term" value="C:fungal-type vacuole membrane"/>
    <property type="evidence" value="ECO:0007669"/>
    <property type="project" value="TreeGrafter"/>
</dbReference>
<evidence type="ECO:0000256" key="1">
    <source>
        <dbReference type="ARBA" id="ARBA00004127"/>
    </source>
</evidence>
<feature type="compositionally biased region" description="Low complexity" evidence="8">
    <location>
        <begin position="65"/>
        <end position="76"/>
    </location>
</feature>
<dbReference type="InterPro" id="IPR044880">
    <property type="entry name" value="NCX_ion-bd_dom_sf"/>
</dbReference>
<evidence type="ECO:0000259" key="10">
    <source>
        <dbReference type="Pfam" id="PF01699"/>
    </source>
</evidence>
<feature type="transmembrane region" description="Helical" evidence="9">
    <location>
        <begin position="261"/>
        <end position="285"/>
    </location>
</feature>
<dbReference type="EMBL" id="CP051141">
    <property type="protein sequence ID" value="QIW99173.1"/>
    <property type="molecule type" value="Genomic_DNA"/>
</dbReference>
<feature type="transmembrane region" description="Helical" evidence="9">
    <location>
        <begin position="234"/>
        <end position="255"/>
    </location>
</feature>
<feature type="transmembrane region" description="Helical" evidence="9">
    <location>
        <begin position="431"/>
        <end position="452"/>
    </location>
</feature>
<dbReference type="Gene3D" id="1.20.1420.30">
    <property type="entry name" value="NCX, central ion-binding region"/>
    <property type="match status" value="1"/>
</dbReference>
<dbReference type="OrthoDB" id="1699231at2759"/>
<organism evidence="11 12">
    <name type="scientific">Peltaster fructicola</name>
    <dbReference type="NCBI Taxonomy" id="286661"/>
    <lineage>
        <taxon>Eukaryota</taxon>
        <taxon>Fungi</taxon>
        <taxon>Dikarya</taxon>
        <taxon>Ascomycota</taxon>
        <taxon>Pezizomycotina</taxon>
        <taxon>Dothideomycetes</taxon>
        <taxon>Dothideomycetes incertae sedis</taxon>
        <taxon>Peltaster</taxon>
    </lineage>
</organism>
<feature type="region of interest" description="Disordered" evidence="8">
    <location>
        <begin position="396"/>
        <end position="425"/>
    </location>
</feature>
<feature type="domain" description="Sodium/calcium exchanger membrane region" evidence="10">
    <location>
        <begin position="433"/>
        <end position="580"/>
    </location>
</feature>
<feature type="compositionally biased region" description="Basic and acidic residues" evidence="8">
    <location>
        <begin position="403"/>
        <end position="418"/>
    </location>
</feature>
<feature type="compositionally biased region" description="Polar residues" evidence="8">
    <location>
        <begin position="43"/>
        <end position="56"/>
    </location>
</feature>
<evidence type="ECO:0000256" key="4">
    <source>
        <dbReference type="ARBA" id="ARBA00022692"/>
    </source>
</evidence>
<evidence type="ECO:0000313" key="12">
    <source>
        <dbReference type="Proteomes" id="UP000503462"/>
    </source>
</evidence>
<proteinExistence type="inferred from homology"/>
<feature type="transmembrane region" description="Helical" evidence="9">
    <location>
        <begin position="332"/>
        <end position="351"/>
    </location>
</feature>
<dbReference type="Pfam" id="PF01699">
    <property type="entry name" value="Na_Ca_ex"/>
    <property type="match status" value="2"/>
</dbReference>
<dbReference type="InterPro" id="IPR004837">
    <property type="entry name" value="NaCa_Exmemb"/>
</dbReference>
<feature type="transmembrane region" description="Helical" evidence="9">
    <location>
        <begin position="297"/>
        <end position="320"/>
    </location>
</feature>
<evidence type="ECO:0000256" key="8">
    <source>
        <dbReference type="SAM" id="MobiDB-lite"/>
    </source>
</evidence>
<feature type="transmembrane region" description="Helical" evidence="9">
    <location>
        <begin position="538"/>
        <end position="555"/>
    </location>
</feature>
<protein>
    <recommendedName>
        <fullName evidence="10">Sodium/calcium exchanger membrane region domain-containing protein</fullName>
    </recommendedName>
</protein>
<evidence type="ECO:0000256" key="6">
    <source>
        <dbReference type="ARBA" id="ARBA00023065"/>
    </source>
</evidence>
<evidence type="ECO:0000256" key="7">
    <source>
        <dbReference type="ARBA" id="ARBA00023136"/>
    </source>
</evidence>
<feature type="transmembrane region" description="Helical" evidence="9">
    <location>
        <begin position="203"/>
        <end position="222"/>
    </location>
</feature>
<reference evidence="11 12" key="1">
    <citation type="journal article" date="2016" name="Sci. Rep.">
        <title>Peltaster fructicola genome reveals evolution from an invasive phytopathogen to an ectophytic parasite.</title>
        <authorList>
            <person name="Xu C."/>
            <person name="Chen H."/>
            <person name="Gleason M.L."/>
            <person name="Xu J.R."/>
            <person name="Liu H."/>
            <person name="Zhang R."/>
            <person name="Sun G."/>
        </authorList>
    </citation>
    <scope>NUCLEOTIDE SEQUENCE [LARGE SCALE GENOMIC DNA]</scope>
    <source>
        <strain evidence="11 12">LNHT1506</strain>
    </source>
</reference>
<evidence type="ECO:0000313" key="11">
    <source>
        <dbReference type="EMBL" id="QIW99173.1"/>
    </source>
</evidence>
<name>A0A6H0XWS4_9PEZI</name>
<feature type="compositionally biased region" description="Basic and acidic residues" evidence="8">
    <location>
        <begin position="145"/>
        <end position="165"/>
    </location>
</feature>
<dbReference type="PANTHER" id="PTHR31503:SF20">
    <property type="entry name" value="CA(2+)_H(+) EXCHANGER, PUTATIVE (EUROFUNG)-RELATED"/>
    <property type="match status" value="1"/>
</dbReference>
<dbReference type="GO" id="GO:0015369">
    <property type="term" value="F:calcium:proton antiporter activity"/>
    <property type="evidence" value="ECO:0007669"/>
    <property type="project" value="TreeGrafter"/>
</dbReference>
<sequence length="589" mass="64045">MHSIRSAARKQAWYHNNDPNARTYNFFGRPNPRARRRVDPETGLTQIQTDASNTTEPDIPGPRKSYTSPSPTSGPSEQRNRGILGTSGLDDVDEKDDHKFMGKEGLSTKSNTSSEPHDATAVDVQNGNSRRRGLLAKLPFGKKKHEQDDNKDLKRSKSKRSNYDEKRTMSSQLRAIFMSWINLLLIFVPVGLAFEYAHLSGPATFVVNFIAIIPLASMLSFATEELAFYVGETFGGLLNATFGNATELIVSIIALTQGKIVIVQTSLIGSILSNLLLVMGMCFFFGGMKRLEQFFNITVAQTAASLLALAIGALVTPTAFRIFSPDDNGVTPLSRATAVLLLFTYICYLVFQLRTHTEMYNRPSEKVDSTRNVFKSKKIDADVAKGISAVGARSAAHTGGAVNKEKLDRGDNDSKRSDDDDEEEQPQLGKIVALVVLAVSTALIAVTSDGMVSAIDSVTEPAGPLSEEFCGLILIPIVGNAAEHATAVTVAIKDKMDLAIGVAVGSSLQIALLVIPIMVLLNWFGLGSPSTLDLNFDGFQVVVLFIAIILVNYVIQDGRSHWLEGVMLMITYIIFAVAAWYYPASQAPN</sequence>
<accession>A0A6H0XWS4</accession>
<evidence type="ECO:0000256" key="3">
    <source>
        <dbReference type="ARBA" id="ARBA00022448"/>
    </source>
</evidence>
<keyword evidence="3" id="KW-0813">Transport</keyword>
<comment type="subcellular location">
    <subcellularLocation>
        <location evidence="1">Endomembrane system</location>
        <topology evidence="1">Multi-pass membrane protein</topology>
    </subcellularLocation>
</comment>
<feature type="transmembrane region" description="Helical" evidence="9">
    <location>
        <begin position="472"/>
        <end position="492"/>
    </location>
</feature>
<feature type="compositionally biased region" description="Basic residues" evidence="8">
    <location>
        <begin position="129"/>
        <end position="144"/>
    </location>
</feature>
<evidence type="ECO:0000256" key="2">
    <source>
        <dbReference type="ARBA" id="ARBA00008170"/>
    </source>
</evidence>
<evidence type="ECO:0000256" key="9">
    <source>
        <dbReference type="SAM" id="Phobius"/>
    </source>
</evidence>
<keyword evidence="12" id="KW-1185">Reference proteome</keyword>
<dbReference type="GO" id="GO:0006874">
    <property type="term" value="P:intracellular calcium ion homeostasis"/>
    <property type="evidence" value="ECO:0007669"/>
    <property type="project" value="TreeGrafter"/>
</dbReference>
<keyword evidence="5 9" id="KW-1133">Transmembrane helix</keyword>
<dbReference type="InterPro" id="IPR004713">
    <property type="entry name" value="CaH_exchang"/>
</dbReference>
<dbReference type="GO" id="GO:0012505">
    <property type="term" value="C:endomembrane system"/>
    <property type="evidence" value="ECO:0007669"/>
    <property type="project" value="UniProtKB-SubCell"/>
</dbReference>
<dbReference type="AlphaFoldDB" id="A0A6H0XWS4"/>
<keyword evidence="7 9" id="KW-0472">Membrane</keyword>
<keyword evidence="4 9" id="KW-0812">Transmembrane</keyword>
<feature type="region of interest" description="Disordered" evidence="8">
    <location>
        <begin position="1"/>
        <end position="165"/>
    </location>
</feature>
<feature type="transmembrane region" description="Helical" evidence="9">
    <location>
        <begin position="562"/>
        <end position="582"/>
    </location>
</feature>
<feature type="transmembrane region" description="Helical" evidence="9">
    <location>
        <begin position="175"/>
        <end position="197"/>
    </location>
</feature>
<evidence type="ECO:0000256" key="5">
    <source>
        <dbReference type="ARBA" id="ARBA00022989"/>
    </source>
</evidence>